<comment type="caution">
    <text evidence="1">The sequence shown here is derived from an EMBL/GenBank/DDBJ whole genome shotgun (WGS) entry which is preliminary data.</text>
</comment>
<evidence type="ECO:0000313" key="2">
    <source>
        <dbReference type="Proteomes" id="UP000198211"/>
    </source>
</evidence>
<keyword evidence="2" id="KW-1185">Reference proteome</keyword>
<gene>
    <name evidence="1" type="ORF">PHMEG_00034829</name>
</gene>
<dbReference type="AlphaFoldDB" id="A0A225UQ41"/>
<dbReference type="OrthoDB" id="446734at2759"/>
<proteinExistence type="predicted"/>
<feature type="non-terminal residue" evidence="1">
    <location>
        <position position="1"/>
    </location>
</feature>
<accession>A0A225UQ41</accession>
<dbReference type="EMBL" id="NBNE01013233">
    <property type="protein sequence ID" value="OWY95224.1"/>
    <property type="molecule type" value="Genomic_DNA"/>
</dbReference>
<reference evidence="2" key="1">
    <citation type="submission" date="2017-03" db="EMBL/GenBank/DDBJ databases">
        <title>Phytopthora megakarya and P. palmivora, two closely related causual agents of cacao black pod achieved similar genome size and gene model numbers by different mechanisms.</title>
        <authorList>
            <person name="Ali S."/>
            <person name="Shao J."/>
            <person name="Larry D.J."/>
            <person name="Kronmiller B."/>
            <person name="Shen D."/>
            <person name="Strem M.D."/>
            <person name="Melnick R.L."/>
            <person name="Guiltinan M.J."/>
            <person name="Tyler B.M."/>
            <person name="Meinhardt L.W."/>
            <person name="Bailey B.A."/>
        </authorList>
    </citation>
    <scope>NUCLEOTIDE SEQUENCE [LARGE SCALE GENOMIC DNA]</scope>
    <source>
        <strain evidence="2">zdho120</strain>
    </source>
</reference>
<organism evidence="1 2">
    <name type="scientific">Phytophthora megakarya</name>
    <dbReference type="NCBI Taxonomy" id="4795"/>
    <lineage>
        <taxon>Eukaryota</taxon>
        <taxon>Sar</taxon>
        <taxon>Stramenopiles</taxon>
        <taxon>Oomycota</taxon>
        <taxon>Peronosporomycetes</taxon>
        <taxon>Peronosporales</taxon>
        <taxon>Peronosporaceae</taxon>
        <taxon>Phytophthora</taxon>
    </lineage>
</organism>
<protein>
    <submittedName>
        <fullName evidence="1">Uncharacterized protein</fullName>
    </submittedName>
</protein>
<sequence length="101" mass="11537">LRAVTRSIREGQYSVQYIVVDIEILDRWPEVICSPLGAVEKKSANPNDESYQRLQGQCTKAPGFGRIKITRGAKAGLFWFQQILQHGWSENVSFSMNYFPD</sequence>
<dbReference type="Proteomes" id="UP000198211">
    <property type="component" value="Unassembled WGS sequence"/>
</dbReference>
<name>A0A225UQ41_9STRA</name>
<evidence type="ECO:0000313" key="1">
    <source>
        <dbReference type="EMBL" id="OWY95224.1"/>
    </source>
</evidence>